<feature type="domain" description="FLYWCH-type" evidence="4">
    <location>
        <begin position="4"/>
        <end position="51"/>
    </location>
</feature>
<protein>
    <recommendedName>
        <fullName evidence="4">FLYWCH-type domain-containing protein</fullName>
    </recommendedName>
</protein>
<gene>
    <name evidence="5" type="ORF">JYU34_004405</name>
</gene>
<accession>A0ABQ7QXY4</accession>
<evidence type="ECO:0000256" key="1">
    <source>
        <dbReference type="ARBA" id="ARBA00022723"/>
    </source>
</evidence>
<evidence type="ECO:0000256" key="2">
    <source>
        <dbReference type="ARBA" id="ARBA00022771"/>
    </source>
</evidence>
<dbReference type="Gene3D" id="2.20.25.240">
    <property type="match status" value="1"/>
</dbReference>
<dbReference type="InterPro" id="IPR007588">
    <property type="entry name" value="Znf_FLYWCH"/>
</dbReference>
<dbReference type="Pfam" id="PF04500">
    <property type="entry name" value="FLYWCH"/>
    <property type="match status" value="1"/>
</dbReference>
<dbReference type="EMBL" id="JAHIBW010000006">
    <property type="protein sequence ID" value="KAG7309891.1"/>
    <property type="molecule type" value="Genomic_DNA"/>
</dbReference>
<evidence type="ECO:0000313" key="6">
    <source>
        <dbReference type="Proteomes" id="UP000823941"/>
    </source>
</evidence>
<comment type="caution">
    <text evidence="5">The sequence shown here is derived from an EMBL/GenBank/DDBJ whole genome shotgun (WGS) entry which is preliminary data.</text>
</comment>
<name>A0ABQ7QXY4_PLUXY</name>
<evidence type="ECO:0000256" key="3">
    <source>
        <dbReference type="ARBA" id="ARBA00022833"/>
    </source>
</evidence>
<keyword evidence="1" id="KW-0479">Metal-binding</keyword>
<keyword evidence="2" id="KW-0863">Zinc-finger</keyword>
<evidence type="ECO:0000259" key="4">
    <source>
        <dbReference type="Pfam" id="PF04500"/>
    </source>
</evidence>
<sequence length="77" mass="8860">MIRLGGFTYSFHSVRQNKSRWYCSTHRTKGCKAGLHTIDNLIVNMMNFHNHCAPNIRTELPACIPVVVKDELSMKKI</sequence>
<keyword evidence="6" id="KW-1185">Reference proteome</keyword>
<organism evidence="5 6">
    <name type="scientific">Plutella xylostella</name>
    <name type="common">Diamondback moth</name>
    <name type="synonym">Plutella maculipennis</name>
    <dbReference type="NCBI Taxonomy" id="51655"/>
    <lineage>
        <taxon>Eukaryota</taxon>
        <taxon>Metazoa</taxon>
        <taxon>Ecdysozoa</taxon>
        <taxon>Arthropoda</taxon>
        <taxon>Hexapoda</taxon>
        <taxon>Insecta</taxon>
        <taxon>Pterygota</taxon>
        <taxon>Neoptera</taxon>
        <taxon>Endopterygota</taxon>
        <taxon>Lepidoptera</taxon>
        <taxon>Glossata</taxon>
        <taxon>Ditrysia</taxon>
        <taxon>Yponomeutoidea</taxon>
        <taxon>Plutellidae</taxon>
        <taxon>Plutella</taxon>
    </lineage>
</organism>
<reference evidence="5 6" key="1">
    <citation type="submission" date="2021-06" db="EMBL/GenBank/DDBJ databases">
        <title>A haploid diamondback moth (Plutella xylostella L.) genome assembly resolves 31 chromosomes and identifies a diamide resistance mutation.</title>
        <authorList>
            <person name="Ward C.M."/>
            <person name="Perry K.D."/>
            <person name="Baker G."/>
            <person name="Powis K."/>
            <person name="Heckel D.G."/>
            <person name="Baxter S.W."/>
        </authorList>
    </citation>
    <scope>NUCLEOTIDE SEQUENCE [LARGE SCALE GENOMIC DNA]</scope>
    <source>
        <strain evidence="5 6">LV</strain>
        <tissue evidence="5">Single pupa</tissue>
    </source>
</reference>
<proteinExistence type="predicted"/>
<keyword evidence="3" id="KW-0862">Zinc</keyword>
<dbReference type="Proteomes" id="UP000823941">
    <property type="component" value="Chromosome 6"/>
</dbReference>
<evidence type="ECO:0000313" key="5">
    <source>
        <dbReference type="EMBL" id="KAG7309891.1"/>
    </source>
</evidence>